<organism evidence="1 2">
    <name type="scientific">Trichocoleus desertorum GB2-A4</name>
    <dbReference type="NCBI Taxonomy" id="2933944"/>
    <lineage>
        <taxon>Bacteria</taxon>
        <taxon>Bacillati</taxon>
        <taxon>Cyanobacteriota</taxon>
        <taxon>Cyanophyceae</taxon>
        <taxon>Leptolyngbyales</taxon>
        <taxon>Trichocoleusaceae</taxon>
        <taxon>Trichocoleus</taxon>
    </lineage>
</organism>
<comment type="caution">
    <text evidence="1">The sequence shown here is derived from an EMBL/GenBank/DDBJ whole genome shotgun (WGS) entry which is preliminary data.</text>
</comment>
<dbReference type="Proteomes" id="UP001464891">
    <property type="component" value="Unassembled WGS sequence"/>
</dbReference>
<name>A0ABV0JA19_9CYAN</name>
<accession>A0ABV0JA19</accession>
<dbReference type="EMBL" id="JAMPKM010000010">
    <property type="protein sequence ID" value="MEP0818632.1"/>
    <property type="molecule type" value="Genomic_DNA"/>
</dbReference>
<evidence type="ECO:0000313" key="2">
    <source>
        <dbReference type="Proteomes" id="UP001464891"/>
    </source>
</evidence>
<protein>
    <submittedName>
        <fullName evidence="1">Uncharacterized protein</fullName>
    </submittedName>
</protein>
<reference evidence="1 2" key="1">
    <citation type="submission" date="2022-04" db="EMBL/GenBank/DDBJ databases">
        <title>Positive selection, recombination, and allopatry shape intraspecific diversity of widespread and dominant cyanobacteria.</title>
        <authorList>
            <person name="Wei J."/>
            <person name="Shu W."/>
            <person name="Hu C."/>
        </authorList>
    </citation>
    <scope>NUCLEOTIDE SEQUENCE [LARGE SCALE GENOMIC DNA]</scope>
    <source>
        <strain evidence="1 2">GB2-A4</strain>
    </source>
</reference>
<keyword evidence="2" id="KW-1185">Reference proteome</keyword>
<sequence>MPRLKPAETVFPQNAERKTGIAGTAKLSWGDRLNLNEKNLNQKFHQQSNIIN</sequence>
<proteinExistence type="predicted"/>
<evidence type="ECO:0000313" key="1">
    <source>
        <dbReference type="EMBL" id="MEP0818632.1"/>
    </source>
</evidence>
<gene>
    <name evidence="1" type="ORF">NC998_16150</name>
</gene>